<feature type="domain" description="Glycosyl transferase family 1" evidence="1">
    <location>
        <begin position="79"/>
        <end position="219"/>
    </location>
</feature>
<dbReference type="AlphaFoldDB" id="A0A085JA78"/>
<dbReference type="Gene3D" id="3.40.50.2000">
    <property type="entry name" value="Glycogen Phosphorylase B"/>
    <property type="match status" value="1"/>
</dbReference>
<proteinExistence type="predicted"/>
<dbReference type="Pfam" id="PF00534">
    <property type="entry name" value="Glycos_transf_1"/>
    <property type="match status" value="1"/>
</dbReference>
<gene>
    <name evidence="2" type="ORF">GTPT_3211</name>
</gene>
<keyword evidence="2" id="KW-0808">Transferase</keyword>
<evidence type="ECO:0000313" key="3">
    <source>
        <dbReference type="Proteomes" id="UP000028602"/>
    </source>
</evidence>
<dbReference type="eggNOG" id="COG0438">
    <property type="taxonomic scope" value="Bacteria"/>
</dbReference>
<comment type="caution">
    <text evidence="2">The sequence shown here is derived from an EMBL/GenBank/DDBJ whole genome shotgun (WGS) entry which is preliminary data.</text>
</comment>
<dbReference type="SUPFAM" id="SSF53756">
    <property type="entry name" value="UDP-Glycosyltransferase/glycogen phosphorylase"/>
    <property type="match status" value="1"/>
</dbReference>
<evidence type="ECO:0000313" key="2">
    <source>
        <dbReference type="EMBL" id="KFD17374.1"/>
    </source>
</evidence>
<reference evidence="2 3" key="1">
    <citation type="submission" date="2014-05" db="EMBL/GenBank/DDBJ databases">
        <title>ATOL: Assembling a taxonomically balanced genome-scale reconstruction of the evolutionary history of the Enterobacteriaceae.</title>
        <authorList>
            <person name="Plunkett G.III."/>
            <person name="Neeno-Eckwall E.C."/>
            <person name="Glasner J.D."/>
            <person name="Perna N.T."/>
        </authorList>
    </citation>
    <scope>NUCLEOTIDE SEQUENCE [LARGE SCALE GENOMIC DNA]</scope>
    <source>
        <strain evidence="2 3">ATCC 33301</strain>
    </source>
</reference>
<evidence type="ECO:0000259" key="1">
    <source>
        <dbReference type="Pfam" id="PF00534"/>
    </source>
</evidence>
<dbReference type="Proteomes" id="UP000028602">
    <property type="component" value="Unassembled WGS sequence"/>
</dbReference>
<dbReference type="CDD" id="cd01635">
    <property type="entry name" value="Glycosyltransferase_GTB-type"/>
    <property type="match status" value="1"/>
</dbReference>
<name>A0A085JA78_9GAMM</name>
<accession>A0A085JA78</accession>
<sequence length="300" mass="34357">MDSIADIHRLQDGEVDYSKRKDVYKYLSLLSKDNCKFINTLSKSAFDIQNKMLSSYPEFSDAIKNKIRIKHPPQRINLFDKKINNSETLNFIFVGNDFYRKGGAEVILAFDSLISDGVISPRNINLNIVGDINKKTNYVLGGFQDNDDFFEGIEKIIIENDYINHYSRLKNEDLMLLVSHQDVGLLPTWGDTYGYSVLEMQSWLVPVISTSVRALPEINLPSNIIDIPTNSFGEIVIVSESHKFQVRESIVEQLKKKIMSCYNDRTSIIISGKISVLNLKNKHDPEVYFQTLKNDIESNM</sequence>
<dbReference type="InterPro" id="IPR001296">
    <property type="entry name" value="Glyco_trans_1"/>
</dbReference>
<dbReference type="EMBL" id="JMPR01000048">
    <property type="protein sequence ID" value="KFD17374.1"/>
    <property type="molecule type" value="Genomic_DNA"/>
</dbReference>
<dbReference type="GO" id="GO:0016757">
    <property type="term" value="F:glycosyltransferase activity"/>
    <property type="evidence" value="ECO:0007669"/>
    <property type="project" value="InterPro"/>
</dbReference>
<keyword evidence="3" id="KW-1185">Reference proteome</keyword>
<protein>
    <submittedName>
        <fullName evidence="2">Glycosyltransferase</fullName>
    </submittedName>
</protein>
<organism evidence="2 3">
    <name type="scientific">Tatumella ptyseos ATCC 33301</name>
    <dbReference type="NCBI Taxonomy" id="1005995"/>
    <lineage>
        <taxon>Bacteria</taxon>
        <taxon>Pseudomonadati</taxon>
        <taxon>Pseudomonadota</taxon>
        <taxon>Gammaproteobacteria</taxon>
        <taxon>Enterobacterales</taxon>
        <taxon>Erwiniaceae</taxon>
        <taxon>Tatumella</taxon>
    </lineage>
</organism>